<reference evidence="1" key="1">
    <citation type="submission" date="2014-09" db="EMBL/GenBank/DDBJ databases">
        <authorList>
            <person name="Magalhaes I.L.F."/>
            <person name="Oliveira U."/>
            <person name="Santos F.R."/>
            <person name="Vidigal T.H.D.A."/>
            <person name="Brescovit A.D."/>
            <person name="Santos A.J."/>
        </authorList>
    </citation>
    <scope>NUCLEOTIDE SEQUENCE</scope>
    <source>
        <tissue evidence="1">Shoot tissue taken approximately 20 cm above the soil surface</tissue>
    </source>
</reference>
<evidence type="ECO:0000313" key="1">
    <source>
        <dbReference type="EMBL" id="JAD97186.1"/>
    </source>
</evidence>
<accession>A0A0A9EAW8</accession>
<proteinExistence type="predicted"/>
<reference evidence="1" key="2">
    <citation type="journal article" date="2015" name="Data Brief">
        <title>Shoot transcriptome of the giant reed, Arundo donax.</title>
        <authorList>
            <person name="Barrero R.A."/>
            <person name="Guerrero F.D."/>
            <person name="Moolhuijzen P."/>
            <person name="Goolsby J.A."/>
            <person name="Tidwell J."/>
            <person name="Bellgard S.E."/>
            <person name="Bellgard M.I."/>
        </authorList>
    </citation>
    <scope>NUCLEOTIDE SEQUENCE</scope>
    <source>
        <tissue evidence="1">Shoot tissue taken approximately 20 cm above the soil surface</tissue>
    </source>
</reference>
<dbReference type="AlphaFoldDB" id="A0A0A9EAW8"/>
<sequence length="43" mass="4860">MCTYVPVMLSRSAFPSTRKDSVQILLFITFSSSIFSRSRQAEA</sequence>
<protein>
    <submittedName>
        <fullName evidence="1">Uncharacterized protein</fullName>
    </submittedName>
</protein>
<organism evidence="1">
    <name type="scientific">Arundo donax</name>
    <name type="common">Giant reed</name>
    <name type="synonym">Donax arundinaceus</name>
    <dbReference type="NCBI Taxonomy" id="35708"/>
    <lineage>
        <taxon>Eukaryota</taxon>
        <taxon>Viridiplantae</taxon>
        <taxon>Streptophyta</taxon>
        <taxon>Embryophyta</taxon>
        <taxon>Tracheophyta</taxon>
        <taxon>Spermatophyta</taxon>
        <taxon>Magnoliopsida</taxon>
        <taxon>Liliopsida</taxon>
        <taxon>Poales</taxon>
        <taxon>Poaceae</taxon>
        <taxon>PACMAD clade</taxon>
        <taxon>Arundinoideae</taxon>
        <taxon>Arundineae</taxon>
        <taxon>Arundo</taxon>
    </lineage>
</organism>
<name>A0A0A9EAW8_ARUDO</name>
<dbReference type="EMBL" id="GBRH01200709">
    <property type="protein sequence ID" value="JAD97186.1"/>
    <property type="molecule type" value="Transcribed_RNA"/>
</dbReference>